<evidence type="ECO:0000259" key="8">
    <source>
        <dbReference type="Pfam" id="PF02687"/>
    </source>
</evidence>
<keyword evidence="3 7" id="KW-0812">Transmembrane</keyword>
<comment type="subcellular location">
    <subcellularLocation>
        <location evidence="1">Cell membrane</location>
        <topology evidence="1">Multi-pass membrane protein</topology>
    </subcellularLocation>
</comment>
<protein>
    <submittedName>
        <fullName evidence="10">Integral membrane protein</fullName>
    </submittedName>
</protein>
<feature type="transmembrane region" description="Helical" evidence="7">
    <location>
        <begin position="390"/>
        <end position="412"/>
    </location>
</feature>
<keyword evidence="2" id="KW-1003">Cell membrane</keyword>
<dbReference type="GO" id="GO:0022857">
    <property type="term" value="F:transmembrane transporter activity"/>
    <property type="evidence" value="ECO:0007669"/>
    <property type="project" value="TreeGrafter"/>
</dbReference>
<organism evidence="10 11">
    <name type="scientific">candidate division CPR2 bacterium GW2011_GWC1_41_48</name>
    <dbReference type="NCBI Taxonomy" id="1618344"/>
    <lineage>
        <taxon>Bacteria</taxon>
        <taxon>Bacteria division CPR2</taxon>
    </lineage>
</organism>
<feature type="transmembrane region" description="Helical" evidence="7">
    <location>
        <begin position="21"/>
        <end position="42"/>
    </location>
</feature>
<evidence type="ECO:0000256" key="7">
    <source>
        <dbReference type="SAM" id="Phobius"/>
    </source>
</evidence>
<feature type="transmembrane region" description="Helical" evidence="7">
    <location>
        <begin position="445"/>
        <end position="464"/>
    </location>
</feature>
<dbReference type="PANTHER" id="PTHR30572">
    <property type="entry name" value="MEMBRANE COMPONENT OF TRANSPORTER-RELATED"/>
    <property type="match status" value="1"/>
</dbReference>
<comment type="caution">
    <text evidence="10">The sequence shown here is derived from an EMBL/GenBank/DDBJ whole genome shotgun (WGS) entry which is preliminary data.</text>
</comment>
<keyword evidence="4 7" id="KW-1133">Transmembrane helix</keyword>
<dbReference type="InterPro" id="IPR025857">
    <property type="entry name" value="MacB_PCD"/>
</dbReference>
<dbReference type="Pfam" id="PF02687">
    <property type="entry name" value="FtsX"/>
    <property type="match status" value="1"/>
</dbReference>
<evidence type="ECO:0000256" key="2">
    <source>
        <dbReference type="ARBA" id="ARBA00022475"/>
    </source>
</evidence>
<evidence type="ECO:0000313" key="10">
    <source>
        <dbReference type="EMBL" id="KKS09493.1"/>
    </source>
</evidence>
<evidence type="ECO:0000259" key="9">
    <source>
        <dbReference type="Pfam" id="PF12704"/>
    </source>
</evidence>
<dbReference type="Proteomes" id="UP000033869">
    <property type="component" value="Unassembled WGS sequence"/>
</dbReference>
<dbReference type="InterPro" id="IPR050250">
    <property type="entry name" value="Macrolide_Exporter_MacB"/>
</dbReference>
<dbReference type="InterPro" id="IPR003838">
    <property type="entry name" value="ABC3_permease_C"/>
</dbReference>
<dbReference type="EMBL" id="LCBL01000002">
    <property type="protein sequence ID" value="KKS09493.1"/>
    <property type="molecule type" value="Genomic_DNA"/>
</dbReference>
<gene>
    <name evidence="10" type="ORF">UU65_C0002G0271</name>
</gene>
<reference evidence="10 11" key="1">
    <citation type="journal article" date="2015" name="Nature">
        <title>rRNA introns, odd ribosomes, and small enigmatic genomes across a large radiation of phyla.</title>
        <authorList>
            <person name="Brown C.T."/>
            <person name="Hug L.A."/>
            <person name="Thomas B.C."/>
            <person name="Sharon I."/>
            <person name="Castelle C.J."/>
            <person name="Singh A."/>
            <person name="Wilkins M.J."/>
            <person name="Williams K.H."/>
            <person name="Banfield J.F."/>
        </authorList>
    </citation>
    <scope>NUCLEOTIDE SEQUENCE [LARGE SCALE GENOMIC DNA]</scope>
</reference>
<comment type="similarity">
    <text evidence="6">Belongs to the ABC-4 integral membrane protein family.</text>
</comment>
<name>A0A0G0Z8U0_UNCC2</name>
<sequence>MFYLQYLKAELLRRWSKTLTISLGLAIAGAIIIAIISVSQSLSTAQKTVLNPLENVGTDVMVSRSVGAEGARQLDEATRTEFLADNKIETDLSKYGNPGDQFSHDNFLSGSMLTFADTETKKIDANLIKDYASGLILSVTHQEGKIPKVTAEFETGGDKIQINRAIEPMTDTERAAADAARQNAEADLKAKGIDPRSEEGRKAVHDASDAVIPERFKNFKMEYTTERKTYSQDIGPIATDIKTENFTVAGVDTSKPNIGLILPDQIVNGQYFNGADQIVVNRSYADKKSLQTDGKLSLGGKEFTVIGIVEPKLYTNTADLYLPLSDLQKLAGKDSRINVLLLKSTNSYSVEEASKKIAELFPGAKVTNSSDTAAQVSGSLVSAANLTNKFIGITSIIVVIASFIIVSLLTVLSVNKRVREIGTLKAIGWSNTSVIRQILLENTMLGILGAIIGIGFGLSIIVILNRFGISLSATIASMSSEGGLMRRFAGNATNNLTTSVELKVAINYLILLLGAGVAIIGSILAGGLAAFKASRMKPQEALRNLE</sequence>
<feature type="transmembrane region" description="Helical" evidence="7">
    <location>
        <begin position="505"/>
        <end position="531"/>
    </location>
</feature>
<evidence type="ECO:0000256" key="4">
    <source>
        <dbReference type="ARBA" id="ARBA00022989"/>
    </source>
</evidence>
<dbReference type="PANTHER" id="PTHR30572:SF4">
    <property type="entry name" value="ABC TRANSPORTER PERMEASE YTRF"/>
    <property type="match status" value="1"/>
</dbReference>
<accession>A0A0G0Z8U0</accession>
<evidence type="ECO:0000256" key="6">
    <source>
        <dbReference type="ARBA" id="ARBA00038076"/>
    </source>
</evidence>
<evidence type="ECO:0000256" key="3">
    <source>
        <dbReference type="ARBA" id="ARBA00022692"/>
    </source>
</evidence>
<dbReference type="Pfam" id="PF12704">
    <property type="entry name" value="MacB_PCD"/>
    <property type="match status" value="1"/>
</dbReference>
<proteinExistence type="inferred from homology"/>
<dbReference type="GO" id="GO:0005886">
    <property type="term" value="C:plasma membrane"/>
    <property type="evidence" value="ECO:0007669"/>
    <property type="project" value="UniProtKB-SubCell"/>
</dbReference>
<keyword evidence="5 7" id="KW-0472">Membrane</keyword>
<dbReference type="AlphaFoldDB" id="A0A0G0Z8U0"/>
<feature type="domain" description="MacB-like periplasmic core" evidence="9">
    <location>
        <begin position="242"/>
        <end position="359"/>
    </location>
</feature>
<evidence type="ECO:0000256" key="5">
    <source>
        <dbReference type="ARBA" id="ARBA00023136"/>
    </source>
</evidence>
<dbReference type="PATRIC" id="fig|1618344.3.peg.610"/>
<feature type="domain" description="ABC3 transporter permease C-terminal" evidence="8">
    <location>
        <begin position="393"/>
        <end position="538"/>
    </location>
</feature>
<evidence type="ECO:0000313" key="11">
    <source>
        <dbReference type="Proteomes" id="UP000033869"/>
    </source>
</evidence>
<evidence type="ECO:0000256" key="1">
    <source>
        <dbReference type="ARBA" id="ARBA00004651"/>
    </source>
</evidence>